<organism evidence="2 3">
    <name type="scientific">Phialemonium thermophilum</name>
    <dbReference type="NCBI Taxonomy" id="223376"/>
    <lineage>
        <taxon>Eukaryota</taxon>
        <taxon>Fungi</taxon>
        <taxon>Dikarya</taxon>
        <taxon>Ascomycota</taxon>
        <taxon>Pezizomycotina</taxon>
        <taxon>Sordariomycetes</taxon>
        <taxon>Sordariomycetidae</taxon>
        <taxon>Cephalothecales</taxon>
        <taxon>Cephalothecaceae</taxon>
        <taxon>Phialemonium</taxon>
    </lineage>
</organism>
<dbReference type="InterPro" id="IPR011009">
    <property type="entry name" value="Kinase-like_dom_sf"/>
</dbReference>
<reference evidence="2 3" key="1">
    <citation type="journal article" date="2024" name="Commun. Biol.">
        <title>Comparative genomic analysis of thermophilic fungi reveals convergent evolutionary adaptations and gene losses.</title>
        <authorList>
            <person name="Steindorff A.S."/>
            <person name="Aguilar-Pontes M.V."/>
            <person name="Robinson A.J."/>
            <person name="Andreopoulos B."/>
            <person name="LaButti K."/>
            <person name="Kuo A."/>
            <person name="Mondo S."/>
            <person name="Riley R."/>
            <person name="Otillar R."/>
            <person name="Haridas S."/>
            <person name="Lipzen A."/>
            <person name="Grimwood J."/>
            <person name="Schmutz J."/>
            <person name="Clum A."/>
            <person name="Reid I.D."/>
            <person name="Moisan M.C."/>
            <person name="Butler G."/>
            <person name="Nguyen T.T.M."/>
            <person name="Dewar K."/>
            <person name="Conant G."/>
            <person name="Drula E."/>
            <person name="Henrissat B."/>
            <person name="Hansel C."/>
            <person name="Singer S."/>
            <person name="Hutchinson M.I."/>
            <person name="de Vries R.P."/>
            <person name="Natvig D.O."/>
            <person name="Powell A.J."/>
            <person name="Tsang A."/>
            <person name="Grigoriev I.V."/>
        </authorList>
    </citation>
    <scope>NUCLEOTIDE SEQUENCE [LARGE SCALE GENOMIC DNA]</scope>
    <source>
        <strain evidence="2 3">ATCC 24622</strain>
    </source>
</reference>
<keyword evidence="1" id="KW-0472">Membrane</keyword>
<keyword evidence="1" id="KW-1133">Transmembrane helix</keyword>
<keyword evidence="3" id="KW-1185">Reference proteome</keyword>
<comment type="caution">
    <text evidence="2">The sequence shown here is derived from an EMBL/GenBank/DDBJ whole genome shotgun (WGS) entry which is preliminary data.</text>
</comment>
<keyword evidence="1" id="KW-0812">Transmembrane</keyword>
<evidence type="ECO:0000313" key="3">
    <source>
        <dbReference type="Proteomes" id="UP001586593"/>
    </source>
</evidence>
<gene>
    <name evidence="2" type="ORF">VTK73DRAFT_2487</name>
</gene>
<evidence type="ECO:0000313" key="2">
    <source>
        <dbReference type="EMBL" id="KAL1882078.1"/>
    </source>
</evidence>
<feature type="transmembrane region" description="Helical" evidence="1">
    <location>
        <begin position="15"/>
        <end position="34"/>
    </location>
</feature>
<accession>A0ABR3Y205</accession>
<evidence type="ECO:0008006" key="4">
    <source>
        <dbReference type="Google" id="ProtNLM"/>
    </source>
</evidence>
<dbReference type="SUPFAM" id="SSF56112">
    <property type="entry name" value="Protein kinase-like (PK-like)"/>
    <property type="match status" value="1"/>
</dbReference>
<dbReference type="EMBL" id="JAZHXJ010000017">
    <property type="protein sequence ID" value="KAL1882078.1"/>
    <property type="molecule type" value="Genomic_DNA"/>
</dbReference>
<evidence type="ECO:0000256" key="1">
    <source>
        <dbReference type="SAM" id="Phobius"/>
    </source>
</evidence>
<dbReference type="Proteomes" id="UP001586593">
    <property type="component" value="Unassembled WGS sequence"/>
</dbReference>
<name>A0ABR3Y205_9PEZI</name>
<proteinExistence type="predicted"/>
<sequence>MNLLEATKKSGGRGGYTAGVGIWSLGVVIFRSLAGLPRQARVLQCGVEWCQTMVDKLQDDFIKVSDDLKLLLLSMVVIEPGRRSSAFECYARARLLPFRHHELNEAKVRHQPEMTFTGDGAIGSECCESPTWPAGAGRLLGPSFRNRSNNVVIRHPVLTKSSPHKTRRFGDSGRYPALWISVDADAFPKEVKSFVRKRNREVLPPPASVKFERQTGPLSLYQPVNGLQEGSFSEVTNYSRSLRDPFHPLGGGSDLAAELNDMVAPNKVATTRKTAIGDDMGRDIASGQGDGQQNLEASERVLLSNVLGLYTQASKGNKERQTWTPSEQWSDRLGDKETAALLLALRRG</sequence>
<protein>
    <recommendedName>
        <fullName evidence="4">Protein kinase domain-containing protein</fullName>
    </recommendedName>
</protein>